<evidence type="ECO:0000259" key="3">
    <source>
        <dbReference type="PROSITE" id="PS50086"/>
    </source>
</evidence>
<dbReference type="PANTHER" id="PTHR22957">
    <property type="entry name" value="TBC1 DOMAIN FAMILY MEMBER GTPASE-ACTIVATING PROTEIN"/>
    <property type="match status" value="1"/>
</dbReference>
<evidence type="ECO:0000313" key="4">
    <source>
        <dbReference type="EMBL" id="KAF8479137.1"/>
    </source>
</evidence>
<dbReference type="OrthoDB" id="27140at2759"/>
<feature type="compositionally biased region" description="Low complexity" evidence="2">
    <location>
        <begin position="694"/>
        <end position="712"/>
    </location>
</feature>
<dbReference type="SMART" id="SM00164">
    <property type="entry name" value="TBC"/>
    <property type="match status" value="1"/>
</dbReference>
<feature type="compositionally biased region" description="Low complexity" evidence="2">
    <location>
        <begin position="778"/>
        <end position="789"/>
    </location>
</feature>
<dbReference type="PANTHER" id="PTHR22957:SF337">
    <property type="entry name" value="TBC1 DOMAIN FAMILY MEMBER 5"/>
    <property type="match status" value="1"/>
</dbReference>
<protein>
    <submittedName>
        <fullName evidence="4">RabGAP/TBC</fullName>
    </submittedName>
</protein>
<sequence length="798" mass="87952">MAARDKGIGTHTRPPPAAIQSAYDYLFNTSSSLSKIKDAALGGTLFHLDVTCDLASTGVPGRSLAWKIFLAPVDPIHPQLELPPDPAVYRRSLSESRKQFTALLFEKMRAPDGSYEDGFIAPGGEKLPARTMQPGNLERNNPLSLHDENPWKEWFAAVELRRTISQDVERTFPDIGYYRAPVVQSQLASILFLYAVLHPDVGYRQGMHELLAPLYYAVDYDSLPETSDPDDLADLCARKWVAADAWVLFVRVMGGAGQWYEWREAPQRQVPAVAGLVHLNGQGGIEPYVTPILQACNRVQKELLKSVDPVLWGRLQAEGIEPQMYGIRWLRLLFTREFNMHDAMVLWDGMLAVDPSLEIALWICVAMLIRIRNQLIPSDYSGQLTYLLRYSSNFPMESTASTAPHHTALLLRQALTLQMSPTAAAGASIVFENHNLLNLPAEVPESPPKISHRLGGRPGGRRMSASETRPSLPESGHGSRGSLRRAANGQLNLPDFAKGLLDRGEALGINKTFINAVSEIKRNLPDLAANLVRTPQAHGAAYTAYPLVDERPPEERPPWEPRTRFEVERDAAQLRAVQRTLGDSVSWIVDTLLLSENADESEERTKQVRESKREALEALAYVRDVLLSGSTDVDEERLMSEEEFKRRRRAQQEKEEQAATSKGEPRSSFDKAVISVPPVSKPAAQIQATNTPRPRAVASLSALPSSSSSFDSPRLEASKNPRASAFVATSPGQESKAPWNYTRSNFSSPLGGFSAEVPSLAPLPRASTTLTPPTAAVQSPPSSQTPTSQLHDPLGVLQ</sequence>
<feature type="domain" description="Rab-GAP TBC" evidence="3">
    <location>
        <begin position="144"/>
        <end position="354"/>
    </location>
</feature>
<keyword evidence="5" id="KW-1185">Reference proteome</keyword>
<evidence type="ECO:0000313" key="5">
    <source>
        <dbReference type="Proteomes" id="UP000759537"/>
    </source>
</evidence>
<comment type="caution">
    <text evidence="4">The sequence shown here is derived from an EMBL/GenBank/DDBJ whole genome shotgun (WGS) entry which is preliminary data.</text>
</comment>
<gene>
    <name evidence="4" type="ORF">DFH94DRAFT_747869</name>
</gene>
<name>A0A9P5T8Q9_9AGAM</name>
<organism evidence="4 5">
    <name type="scientific">Russula ochroleuca</name>
    <dbReference type="NCBI Taxonomy" id="152965"/>
    <lineage>
        <taxon>Eukaryota</taxon>
        <taxon>Fungi</taxon>
        <taxon>Dikarya</taxon>
        <taxon>Basidiomycota</taxon>
        <taxon>Agaricomycotina</taxon>
        <taxon>Agaricomycetes</taxon>
        <taxon>Russulales</taxon>
        <taxon>Russulaceae</taxon>
        <taxon>Russula</taxon>
    </lineage>
</organism>
<accession>A0A9P5T8Q9</accession>
<dbReference type="FunFam" id="1.10.472.80:FF:000038">
    <property type="entry name" value="TBC1 domain family member 5"/>
    <property type="match status" value="1"/>
</dbReference>
<evidence type="ECO:0000256" key="1">
    <source>
        <dbReference type="ARBA" id="ARBA00022468"/>
    </source>
</evidence>
<feature type="compositionally biased region" description="Basic and acidic residues" evidence="2">
    <location>
        <begin position="636"/>
        <end position="669"/>
    </location>
</feature>
<reference evidence="4" key="1">
    <citation type="submission" date="2019-10" db="EMBL/GenBank/DDBJ databases">
        <authorList>
            <consortium name="DOE Joint Genome Institute"/>
            <person name="Kuo A."/>
            <person name="Miyauchi S."/>
            <person name="Kiss E."/>
            <person name="Drula E."/>
            <person name="Kohler A."/>
            <person name="Sanchez-Garcia M."/>
            <person name="Andreopoulos B."/>
            <person name="Barry K.W."/>
            <person name="Bonito G."/>
            <person name="Buee M."/>
            <person name="Carver A."/>
            <person name="Chen C."/>
            <person name="Cichocki N."/>
            <person name="Clum A."/>
            <person name="Culley D."/>
            <person name="Crous P.W."/>
            <person name="Fauchery L."/>
            <person name="Girlanda M."/>
            <person name="Hayes R."/>
            <person name="Keri Z."/>
            <person name="LaButti K."/>
            <person name="Lipzen A."/>
            <person name="Lombard V."/>
            <person name="Magnuson J."/>
            <person name="Maillard F."/>
            <person name="Morin E."/>
            <person name="Murat C."/>
            <person name="Nolan M."/>
            <person name="Ohm R."/>
            <person name="Pangilinan J."/>
            <person name="Pereira M."/>
            <person name="Perotto S."/>
            <person name="Peter M."/>
            <person name="Riley R."/>
            <person name="Sitrit Y."/>
            <person name="Stielow B."/>
            <person name="Szollosi G."/>
            <person name="Zifcakova L."/>
            <person name="Stursova M."/>
            <person name="Spatafora J.W."/>
            <person name="Tedersoo L."/>
            <person name="Vaario L.-M."/>
            <person name="Yamada A."/>
            <person name="Yan M."/>
            <person name="Wang P."/>
            <person name="Xu J."/>
            <person name="Bruns T."/>
            <person name="Baldrian P."/>
            <person name="Vilgalys R."/>
            <person name="Henrissat B."/>
            <person name="Grigoriev I.V."/>
            <person name="Hibbett D."/>
            <person name="Nagy L.G."/>
            <person name="Martin F.M."/>
        </authorList>
    </citation>
    <scope>NUCLEOTIDE SEQUENCE</scope>
    <source>
        <strain evidence="4">Prilba</strain>
    </source>
</reference>
<dbReference type="AlphaFoldDB" id="A0A9P5T8Q9"/>
<dbReference type="EMBL" id="WHVB01000010">
    <property type="protein sequence ID" value="KAF8479137.1"/>
    <property type="molecule type" value="Genomic_DNA"/>
</dbReference>
<dbReference type="Pfam" id="PF00566">
    <property type="entry name" value="RabGAP-TBC"/>
    <property type="match status" value="1"/>
</dbReference>
<evidence type="ECO:0000256" key="2">
    <source>
        <dbReference type="SAM" id="MobiDB-lite"/>
    </source>
</evidence>
<dbReference type="InterPro" id="IPR000195">
    <property type="entry name" value="Rab-GAP-TBC_dom"/>
</dbReference>
<keyword evidence="1" id="KW-0343">GTPase activation</keyword>
<dbReference type="InterPro" id="IPR035969">
    <property type="entry name" value="Rab-GAP_TBC_sf"/>
</dbReference>
<dbReference type="GO" id="GO:0005096">
    <property type="term" value="F:GTPase activator activity"/>
    <property type="evidence" value="ECO:0007669"/>
    <property type="project" value="UniProtKB-KW"/>
</dbReference>
<dbReference type="PROSITE" id="PS50086">
    <property type="entry name" value="TBC_RABGAP"/>
    <property type="match status" value="1"/>
</dbReference>
<feature type="region of interest" description="Disordered" evidence="2">
    <location>
        <begin position="442"/>
        <end position="484"/>
    </location>
</feature>
<reference evidence="4" key="2">
    <citation type="journal article" date="2020" name="Nat. Commun.">
        <title>Large-scale genome sequencing of mycorrhizal fungi provides insights into the early evolution of symbiotic traits.</title>
        <authorList>
            <person name="Miyauchi S."/>
            <person name="Kiss E."/>
            <person name="Kuo A."/>
            <person name="Drula E."/>
            <person name="Kohler A."/>
            <person name="Sanchez-Garcia M."/>
            <person name="Morin E."/>
            <person name="Andreopoulos B."/>
            <person name="Barry K.W."/>
            <person name="Bonito G."/>
            <person name="Buee M."/>
            <person name="Carver A."/>
            <person name="Chen C."/>
            <person name="Cichocki N."/>
            <person name="Clum A."/>
            <person name="Culley D."/>
            <person name="Crous P.W."/>
            <person name="Fauchery L."/>
            <person name="Girlanda M."/>
            <person name="Hayes R.D."/>
            <person name="Keri Z."/>
            <person name="LaButti K."/>
            <person name="Lipzen A."/>
            <person name="Lombard V."/>
            <person name="Magnuson J."/>
            <person name="Maillard F."/>
            <person name="Murat C."/>
            <person name="Nolan M."/>
            <person name="Ohm R.A."/>
            <person name="Pangilinan J."/>
            <person name="Pereira M.F."/>
            <person name="Perotto S."/>
            <person name="Peter M."/>
            <person name="Pfister S."/>
            <person name="Riley R."/>
            <person name="Sitrit Y."/>
            <person name="Stielow J.B."/>
            <person name="Szollosi G."/>
            <person name="Zifcakova L."/>
            <person name="Stursova M."/>
            <person name="Spatafora J.W."/>
            <person name="Tedersoo L."/>
            <person name="Vaario L.M."/>
            <person name="Yamada A."/>
            <person name="Yan M."/>
            <person name="Wang P."/>
            <person name="Xu J."/>
            <person name="Bruns T."/>
            <person name="Baldrian P."/>
            <person name="Vilgalys R."/>
            <person name="Dunand C."/>
            <person name="Henrissat B."/>
            <person name="Grigoriev I.V."/>
            <person name="Hibbett D."/>
            <person name="Nagy L.G."/>
            <person name="Martin F.M."/>
        </authorList>
    </citation>
    <scope>NUCLEOTIDE SEQUENCE</scope>
    <source>
        <strain evidence="4">Prilba</strain>
    </source>
</reference>
<dbReference type="Proteomes" id="UP000759537">
    <property type="component" value="Unassembled WGS sequence"/>
</dbReference>
<proteinExistence type="predicted"/>
<dbReference type="Gene3D" id="1.10.472.80">
    <property type="entry name" value="Ypt/Rab-GAP domain of gyp1p, domain 3"/>
    <property type="match status" value="1"/>
</dbReference>
<dbReference type="SUPFAM" id="SSF47923">
    <property type="entry name" value="Ypt/Rab-GAP domain of gyp1p"/>
    <property type="match status" value="2"/>
</dbReference>
<dbReference type="Gene3D" id="1.10.8.270">
    <property type="entry name" value="putative rabgap domain of human tbc1 domain family member 14 like domains"/>
    <property type="match status" value="1"/>
</dbReference>
<feature type="region of interest" description="Disordered" evidence="2">
    <location>
        <begin position="633"/>
        <end position="798"/>
    </location>
</feature>